<sequence>MEGDYGGDLTESASTSSPDAYGGPNVWREPNLLSAHALALAQRRCLNADDLDADDPFAPSIAHIHQKLGCFKMSCQTCHPSERLQLQVDDHRRHRHNSPQRARCEHIDIIHVQPQNPRVVLSALHTLSSILYKGLGLGPSRGHRHPCREVVSKLQGSRADNTPSARNSAS</sequence>
<organism evidence="2 3">
    <name type="scientific">Polyporus arcularius HHB13444</name>
    <dbReference type="NCBI Taxonomy" id="1314778"/>
    <lineage>
        <taxon>Eukaryota</taxon>
        <taxon>Fungi</taxon>
        <taxon>Dikarya</taxon>
        <taxon>Basidiomycota</taxon>
        <taxon>Agaricomycotina</taxon>
        <taxon>Agaricomycetes</taxon>
        <taxon>Polyporales</taxon>
        <taxon>Polyporaceae</taxon>
        <taxon>Polyporus</taxon>
    </lineage>
</organism>
<dbReference type="Proteomes" id="UP000308197">
    <property type="component" value="Unassembled WGS sequence"/>
</dbReference>
<feature type="region of interest" description="Disordered" evidence="1">
    <location>
        <begin position="1"/>
        <end position="23"/>
    </location>
</feature>
<dbReference type="InParanoid" id="A0A5C3P4L0"/>
<gene>
    <name evidence="2" type="ORF">K466DRAFT_368384</name>
</gene>
<dbReference type="AlphaFoldDB" id="A0A5C3P4L0"/>
<evidence type="ECO:0000313" key="3">
    <source>
        <dbReference type="Proteomes" id="UP000308197"/>
    </source>
</evidence>
<keyword evidence="3" id="KW-1185">Reference proteome</keyword>
<protein>
    <submittedName>
        <fullName evidence="2">Uncharacterized protein</fullName>
    </submittedName>
</protein>
<name>A0A5C3P4L0_9APHY</name>
<proteinExistence type="predicted"/>
<evidence type="ECO:0000313" key="2">
    <source>
        <dbReference type="EMBL" id="TFK80713.1"/>
    </source>
</evidence>
<dbReference type="EMBL" id="ML211720">
    <property type="protein sequence ID" value="TFK80713.1"/>
    <property type="molecule type" value="Genomic_DNA"/>
</dbReference>
<accession>A0A5C3P4L0</accession>
<evidence type="ECO:0000256" key="1">
    <source>
        <dbReference type="SAM" id="MobiDB-lite"/>
    </source>
</evidence>
<reference evidence="2 3" key="1">
    <citation type="journal article" date="2019" name="Nat. Ecol. Evol.">
        <title>Megaphylogeny resolves global patterns of mushroom evolution.</title>
        <authorList>
            <person name="Varga T."/>
            <person name="Krizsan K."/>
            <person name="Foldi C."/>
            <person name="Dima B."/>
            <person name="Sanchez-Garcia M."/>
            <person name="Sanchez-Ramirez S."/>
            <person name="Szollosi G.J."/>
            <person name="Szarkandi J.G."/>
            <person name="Papp V."/>
            <person name="Albert L."/>
            <person name="Andreopoulos W."/>
            <person name="Angelini C."/>
            <person name="Antonin V."/>
            <person name="Barry K.W."/>
            <person name="Bougher N.L."/>
            <person name="Buchanan P."/>
            <person name="Buyck B."/>
            <person name="Bense V."/>
            <person name="Catcheside P."/>
            <person name="Chovatia M."/>
            <person name="Cooper J."/>
            <person name="Damon W."/>
            <person name="Desjardin D."/>
            <person name="Finy P."/>
            <person name="Geml J."/>
            <person name="Haridas S."/>
            <person name="Hughes K."/>
            <person name="Justo A."/>
            <person name="Karasinski D."/>
            <person name="Kautmanova I."/>
            <person name="Kiss B."/>
            <person name="Kocsube S."/>
            <person name="Kotiranta H."/>
            <person name="LaButti K.M."/>
            <person name="Lechner B.E."/>
            <person name="Liimatainen K."/>
            <person name="Lipzen A."/>
            <person name="Lukacs Z."/>
            <person name="Mihaltcheva S."/>
            <person name="Morgado L.N."/>
            <person name="Niskanen T."/>
            <person name="Noordeloos M.E."/>
            <person name="Ohm R.A."/>
            <person name="Ortiz-Santana B."/>
            <person name="Ovrebo C."/>
            <person name="Racz N."/>
            <person name="Riley R."/>
            <person name="Savchenko A."/>
            <person name="Shiryaev A."/>
            <person name="Soop K."/>
            <person name="Spirin V."/>
            <person name="Szebenyi C."/>
            <person name="Tomsovsky M."/>
            <person name="Tulloss R.E."/>
            <person name="Uehling J."/>
            <person name="Grigoriev I.V."/>
            <person name="Vagvolgyi C."/>
            <person name="Papp T."/>
            <person name="Martin F.M."/>
            <person name="Miettinen O."/>
            <person name="Hibbett D.S."/>
            <person name="Nagy L.G."/>
        </authorList>
    </citation>
    <scope>NUCLEOTIDE SEQUENCE [LARGE SCALE GENOMIC DNA]</scope>
    <source>
        <strain evidence="2 3">HHB13444</strain>
    </source>
</reference>